<dbReference type="AlphaFoldDB" id="A0A0G1Y319"/>
<dbReference type="CDD" id="cd22431">
    <property type="entry name" value="KH-I_RNaseY"/>
    <property type="match status" value="1"/>
</dbReference>
<comment type="function">
    <text evidence="5">Endoribonuclease that initiates mRNA decay.</text>
</comment>
<dbReference type="CDD" id="cd00077">
    <property type="entry name" value="HDc"/>
    <property type="match status" value="1"/>
</dbReference>
<comment type="subcellular location">
    <subcellularLocation>
        <location evidence="5">Cell membrane</location>
        <topology evidence="5">Single-pass membrane protein</topology>
    </subcellularLocation>
</comment>
<dbReference type="InterPro" id="IPR036612">
    <property type="entry name" value="KH_dom_type_1_sf"/>
</dbReference>
<feature type="domain" description="HD" evidence="8">
    <location>
        <begin position="333"/>
        <end position="425"/>
    </location>
</feature>
<dbReference type="InterPro" id="IPR003607">
    <property type="entry name" value="HD/PDEase_dom"/>
</dbReference>
<comment type="similarity">
    <text evidence="5">Belongs to the RNase Y family.</text>
</comment>
<dbReference type="SMART" id="SM00471">
    <property type="entry name" value="HDc"/>
    <property type="match status" value="1"/>
</dbReference>
<dbReference type="InterPro" id="IPR004087">
    <property type="entry name" value="KH_dom"/>
</dbReference>
<dbReference type="GO" id="GO:0016787">
    <property type="term" value="F:hydrolase activity"/>
    <property type="evidence" value="ECO:0007669"/>
    <property type="project" value="UniProtKB-KW"/>
</dbReference>
<dbReference type="SUPFAM" id="SSF109604">
    <property type="entry name" value="HD-domain/PDEase-like"/>
    <property type="match status" value="1"/>
</dbReference>
<dbReference type="Gene3D" id="3.30.1370.10">
    <property type="entry name" value="K Homology domain, type 1"/>
    <property type="match status" value="1"/>
</dbReference>
<dbReference type="HAMAP" id="MF_00335">
    <property type="entry name" value="RNase_Y"/>
    <property type="match status" value="1"/>
</dbReference>
<dbReference type="PROSITE" id="PS51831">
    <property type="entry name" value="HD"/>
    <property type="match status" value="1"/>
</dbReference>
<dbReference type="InterPro" id="IPR006675">
    <property type="entry name" value="HDIG_dom"/>
</dbReference>
<dbReference type="Proteomes" id="UP000033965">
    <property type="component" value="Unassembled WGS sequence"/>
</dbReference>
<evidence type="ECO:0000259" key="8">
    <source>
        <dbReference type="PROSITE" id="PS51831"/>
    </source>
</evidence>
<dbReference type="GO" id="GO:0005886">
    <property type="term" value="C:plasma membrane"/>
    <property type="evidence" value="ECO:0007669"/>
    <property type="project" value="UniProtKB-SubCell"/>
</dbReference>
<sequence>MLGNLSFISKLLIILATVFVTGGGGVAIGYFLRKKIAQAEINSLEAKADHILTEAKNKQQTIVLEAKEKAAKMLDEVKREESRLRQEVQAEKQRLEKRENMFDQKLLEFQDKQTELVKKAERVQQIKQEIEQIKEQEIAKLQEVAVLTRDQAKEELLKKVEEASKNDLLGRVLKLQRESTEVFEEKAKDIIVGTMHRCAVSHAAENTSSMVTIPSEEMKGRIIGKEGRNIKTIEKLTGCEIIIDDSPDSIVVSGFSTIRRQVAKLAIEKLIIDGRIQPARIEEFVEKAKQDLSLEIKKAGEEALYKMGITGIDPKLVNIIGRLKYRTSYGQNVLNHSMEVGYVAGMMAAELGMDATLAKKCGFFHDIGKSVDHETQGSHPEIGQMILKKFSMDEDICQAALTHHNDNPYNAYSSITKAADAVSAGRIGARRDSYEQYITRLEDLEKTASSFNGIEKVYAIQAGREIRVFVKPNEVDDYSAFQLAKDIAHKIEQELKYPGEIRVSVIRETRVVEYAK</sequence>
<dbReference type="NCBIfam" id="TIGR00277">
    <property type="entry name" value="HDIG"/>
    <property type="match status" value="1"/>
</dbReference>
<keyword evidence="5" id="KW-1003">Cell membrane</keyword>
<evidence type="ECO:0000256" key="4">
    <source>
        <dbReference type="ARBA" id="ARBA00022884"/>
    </source>
</evidence>
<keyword evidence="5" id="KW-0472">Membrane</keyword>
<feature type="transmembrane region" description="Helical" evidence="5">
    <location>
        <begin position="12"/>
        <end position="32"/>
    </location>
</feature>
<evidence type="ECO:0000256" key="5">
    <source>
        <dbReference type="HAMAP-Rule" id="MF_00335"/>
    </source>
</evidence>
<dbReference type="InterPro" id="IPR006674">
    <property type="entry name" value="HD_domain"/>
</dbReference>
<comment type="caution">
    <text evidence="9">The sequence shown here is derived from an EMBL/GenBank/DDBJ whole genome shotgun (WGS) entry which is preliminary data.</text>
</comment>
<dbReference type="GO" id="GO:0004521">
    <property type="term" value="F:RNA endonuclease activity"/>
    <property type="evidence" value="ECO:0007669"/>
    <property type="project" value="UniProtKB-UniRule"/>
</dbReference>
<accession>A0A0G1Y319</accession>
<dbReference type="Pfam" id="PF12072">
    <property type="entry name" value="RNase_Y_N"/>
    <property type="match status" value="1"/>
</dbReference>
<name>A0A0G1Y319_9BACT</name>
<dbReference type="Pfam" id="PF01966">
    <property type="entry name" value="HD"/>
    <property type="match status" value="1"/>
</dbReference>
<proteinExistence type="inferred from homology"/>
<dbReference type="PATRIC" id="fig|1618669.3.peg.177"/>
<dbReference type="PANTHER" id="PTHR12826">
    <property type="entry name" value="RIBONUCLEASE Y"/>
    <property type="match status" value="1"/>
</dbReference>
<evidence type="ECO:0000256" key="2">
    <source>
        <dbReference type="ARBA" id="ARBA00022759"/>
    </source>
</evidence>
<dbReference type="EMBL" id="LCPZ01000004">
    <property type="protein sequence ID" value="KKW09292.1"/>
    <property type="molecule type" value="Genomic_DNA"/>
</dbReference>
<reference evidence="9" key="1">
    <citation type="journal article" date="2015" name="Nature">
        <title>rRNA introns, odd ribosomes, and small enigmatic genomes across a large radiation of phyla.</title>
        <authorList>
            <person name="Brown C.T."/>
            <person name="Hug L.A."/>
            <person name="Thomas B.C."/>
            <person name="Sharon I."/>
            <person name="Castelle C.J."/>
            <person name="Singh A."/>
            <person name="Wilkins M.J."/>
            <person name="Williams K.H."/>
            <person name="Banfield J.F."/>
        </authorList>
    </citation>
    <scope>NUCLEOTIDE SEQUENCE [LARGE SCALE GENOMIC DNA]</scope>
</reference>
<dbReference type="GO" id="GO:0003723">
    <property type="term" value="F:RNA binding"/>
    <property type="evidence" value="ECO:0007669"/>
    <property type="project" value="UniProtKB-UniRule"/>
</dbReference>
<evidence type="ECO:0000256" key="6">
    <source>
        <dbReference type="NCBIfam" id="TIGR03319"/>
    </source>
</evidence>
<feature type="coiled-coil region" evidence="7">
    <location>
        <begin position="34"/>
        <end position="143"/>
    </location>
</feature>
<keyword evidence="1 5" id="KW-0540">Nuclease</keyword>
<keyword evidence="7" id="KW-0175">Coiled coil</keyword>
<dbReference type="Gene3D" id="1.10.3210.10">
    <property type="entry name" value="Hypothetical protein af1432"/>
    <property type="match status" value="1"/>
</dbReference>
<dbReference type="GO" id="GO:0006402">
    <property type="term" value="P:mRNA catabolic process"/>
    <property type="evidence" value="ECO:0007669"/>
    <property type="project" value="UniProtKB-UniRule"/>
</dbReference>
<evidence type="ECO:0000256" key="1">
    <source>
        <dbReference type="ARBA" id="ARBA00022722"/>
    </source>
</evidence>
<dbReference type="PROSITE" id="PS50084">
    <property type="entry name" value="KH_TYPE_1"/>
    <property type="match status" value="1"/>
</dbReference>
<protein>
    <recommendedName>
        <fullName evidence="5 6">Ribonuclease Y</fullName>
        <shortName evidence="5">RNase Y</shortName>
        <ecNumber evidence="5 6">3.1.-.-</ecNumber>
    </recommendedName>
</protein>
<gene>
    <name evidence="5" type="primary">rny</name>
    <name evidence="9" type="ORF">UY44_C0004G0007</name>
</gene>
<evidence type="ECO:0000256" key="7">
    <source>
        <dbReference type="SAM" id="Coils"/>
    </source>
</evidence>
<organism evidence="9 10">
    <name type="scientific">Candidatus Kaiserbacteria bacterium GW2011_GWA2_49_19</name>
    <dbReference type="NCBI Taxonomy" id="1618669"/>
    <lineage>
        <taxon>Bacteria</taxon>
        <taxon>Candidatus Kaiseribacteriota</taxon>
    </lineage>
</organism>
<keyword evidence="5" id="KW-1133">Transmembrane helix</keyword>
<dbReference type="InterPro" id="IPR004088">
    <property type="entry name" value="KH_dom_type_1"/>
</dbReference>
<keyword evidence="4 5" id="KW-0694">RNA-binding</keyword>
<keyword evidence="3 5" id="KW-0378">Hydrolase</keyword>
<dbReference type="InterPro" id="IPR022711">
    <property type="entry name" value="RNase_Y_N"/>
</dbReference>
<evidence type="ECO:0000256" key="3">
    <source>
        <dbReference type="ARBA" id="ARBA00022801"/>
    </source>
</evidence>
<dbReference type="SMART" id="SM00322">
    <property type="entry name" value="KH"/>
    <property type="match status" value="1"/>
</dbReference>
<keyword evidence="5" id="KW-0812">Transmembrane</keyword>
<keyword evidence="2 5" id="KW-0255">Endonuclease</keyword>
<dbReference type="Pfam" id="PF00013">
    <property type="entry name" value="KH_1"/>
    <property type="match status" value="1"/>
</dbReference>
<dbReference type="NCBIfam" id="TIGR03319">
    <property type="entry name" value="RNase_Y"/>
    <property type="match status" value="1"/>
</dbReference>
<dbReference type="PANTHER" id="PTHR12826:SF15">
    <property type="entry name" value="RIBONUCLEASE Y"/>
    <property type="match status" value="1"/>
</dbReference>
<dbReference type="SUPFAM" id="SSF54791">
    <property type="entry name" value="Eukaryotic type KH-domain (KH-domain type I)"/>
    <property type="match status" value="1"/>
</dbReference>
<dbReference type="EC" id="3.1.-.-" evidence="5 6"/>
<evidence type="ECO:0000313" key="10">
    <source>
        <dbReference type="Proteomes" id="UP000033965"/>
    </source>
</evidence>
<evidence type="ECO:0000313" key="9">
    <source>
        <dbReference type="EMBL" id="KKW09292.1"/>
    </source>
</evidence>
<dbReference type="InterPro" id="IPR017705">
    <property type="entry name" value="Ribonuclease_Y"/>
</dbReference>